<reference evidence="5" key="1">
    <citation type="submission" date="2021-06" db="EMBL/GenBank/DDBJ databases">
        <title>Complete genome sequence of Nocardioides sp. G188.</title>
        <authorList>
            <person name="Im W.-T."/>
        </authorList>
    </citation>
    <scope>NUCLEOTIDE SEQUENCE</scope>
    <source>
        <strain evidence="5">G188</strain>
    </source>
</reference>
<dbReference type="AlphaFoldDB" id="A0A975T1U2"/>
<accession>A0A975T1U2</accession>
<evidence type="ECO:0000256" key="1">
    <source>
        <dbReference type="ARBA" id="ARBA00001933"/>
    </source>
</evidence>
<dbReference type="GO" id="GO:0016831">
    <property type="term" value="F:carboxy-lyase activity"/>
    <property type="evidence" value="ECO:0007669"/>
    <property type="project" value="UniProtKB-KW"/>
</dbReference>
<dbReference type="GO" id="GO:0008483">
    <property type="term" value="F:transaminase activity"/>
    <property type="evidence" value="ECO:0007669"/>
    <property type="project" value="UniProtKB-KW"/>
</dbReference>
<dbReference type="Proteomes" id="UP000683575">
    <property type="component" value="Chromosome"/>
</dbReference>
<dbReference type="InterPro" id="IPR010977">
    <property type="entry name" value="Aromatic_deC"/>
</dbReference>
<dbReference type="PANTHER" id="PTHR11999">
    <property type="entry name" value="GROUP II PYRIDOXAL-5-PHOSPHATE DECARBOXYLASE"/>
    <property type="match status" value="1"/>
</dbReference>
<evidence type="ECO:0000256" key="4">
    <source>
        <dbReference type="PIRSR" id="PIRSR602129-50"/>
    </source>
</evidence>
<keyword evidence="2" id="KW-0456">Lyase</keyword>
<name>A0A975T1U2_9ACTN</name>
<evidence type="ECO:0000256" key="3">
    <source>
        <dbReference type="ARBA" id="ARBA00022898"/>
    </source>
</evidence>
<comment type="cofactor">
    <cofactor evidence="1 4">
        <name>pyridoxal 5'-phosphate</name>
        <dbReference type="ChEBI" id="CHEBI:597326"/>
    </cofactor>
</comment>
<organism evidence="5 6">
    <name type="scientific">Nocardioides panacis</name>
    <dbReference type="NCBI Taxonomy" id="2849501"/>
    <lineage>
        <taxon>Bacteria</taxon>
        <taxon>Bacillati</taxon>
        <taxon>Actinomycetota</taxon>
        <taxon>Actinomycetes</taxon>
        <taxon>Propionibacteriales</taxon>
        <taxon>Nocardioidaceae</taxon>
        <taxon>Nocardioides</taxon>
    </lineage>
</organism>
<keyword evidence="5" id="KW-0808">Transferase</keyword>
<dbReference type="EMBL" id="CP077062">
    <property type="protein sequence ID" value="QWZ09946.1"/>
    <property type="molecule type" value="Genomic_DNA"/>
</dbReference>
<dbReference type="GO" id="GO:0030170">
    <property type="term" value="F:pyridoxal phosphate binding"/>
    <property type="evidence" value="ECO:0007669"/>
    <property type="project" value="InterPro"/>
</dbReference>
<gene>
    <name evidence="5" type="ORF">KRR39_09575</name>
</gene>
<keyword evidence="6" id="KW-1185">Reference proteome</keyword>
<evidence type="ECO:0000313" key="5">
    <source>
        <dbReference type="EMBL" id="QWZ09946.1"/>
    </source>
</evidence>
<dbReference type="GO" id="GO:0019752">
    <property type="term" value="P:carboxylic acid metabolic process"/>
    <property type="evidence" value="ECO:0007669"/>
    <property type="project" value="InterPro"/>
</dbReference>
<evidence type="ECO:0000313" key="6">
    <source>
        <dbReference type="Proteomes" id="UP000683575"/>
    </source>
</evidence>
<sequence length="469" mass="48905">MSDVEHLLVRAARAAAEHRMTVGEHSVTPDRSPEDIRAAFAGPLPDGPTSPDDVLTRLLQAAEGAITGTVGPRYFGFVIGGALPAASAAEVLTTGWDQPAYNEVLSPAAGAAERAAGTWAKELLGLPSESSVAFVTGAQAGNTVGLAIGRNEVLARLGHDVARDGLHGAPRVRVVAGEERHATVDRALRLLGMGTAGIAPVRADGNGAIDVEHLDQVLAENPGVPTIVCLQAGNVNTGACDDFERAVPLARRHDAWVHVDGAFGLWAAASPRHEHLTRGVGLADSWGTDAHKWLNVPYDSGLAFCRDAQAHAAAMAYVAAYLTGSGGTDHVLGDVTPESSRRARGFGVWAALQELGRSGVADLVDRCCAHAARMADLLTAGGATIHNEVVLNQVLVGFDDLSRTDAVVEAVQRDGTCWLGATTWQGKRLIRISVSNWTTTEADIDRSADAILRAAAAVGAGREGSAEER</sequence>
<dbReference type="InterPro" id="IPR002129">
    <property type="entry name" value="PyrdxlP-dep_de-COase"/>
</dbReference>
<dbReference type="RefSeq" id="WP_216941792.1">
    <property type="nucleotide sequence ID" value="NZ_CP077062.1"/>
</dbReference>
<protein>
    <submittedName>
        <fullName evidence="5">Aminotransferase class V-fold PLP-dependent enzyme</fullName>
    </submittedName>
</protein>
<keyword evidence="2" id="KW-0210">Decarboxylase</keyword>
<keyword evidence="5" id="KW-0032">Aminotransferase</keyword>
<proteinExistence type="predicted"/>
<evidence type="ECO:0000256" key="2">
    <source>
        <dbReference type="ARBA" id="ARBA00022793"/>
    </source>
</evidence>
<feature type="modified residue" description="N6-(pyridoxal phosphate)lysine" evidence="4">
    <location>
        <position position="292"/>
    </location>
</feature>
<dbReference type="KEGG" id="nps:KRR39_09575"/>
<dbReference type="Pfam" id="PF00282">
    <property type="entry name" value="Pyridoxal_deC"/>
    <property type="match status" value="1"/>
</dbReference>
<keyword evidence="3 4" id="KW-0663">Pyridoxal phosphate</keyword>
<dbReference type="PANTHER" id="PTHR11999:SF70">
    <property type="entry name" value="MIP05841P"/>
    <property type="match status" value="1"/>
</dbReference>